<organism evidence="2 3">
    <name type="scientific">Microlunatus panaciterrae</name>
    <dbReference type="NCBI Taxonomy" id="400768"/>
    <lineage>
        <taxon>Bacteria</taxon>
        <taxon>Bacillati</taxon>
        <taxon>Actinomycetota</taxon>
        <taxon>Actinomycetes</taxon>
        <taxon>Propionibacteriales</taxon>
        <taxon>Propionibacteriaceae</taxon>
        <taxon>Microlunatus</taxon>
    </lineage>
</organism>
<dbReference type="PANTHER" id="PTHR39335">
    <property type="entry name" value="BLL4220 PROTEIN"/>
    <property type="match status" value="1"/>
</dbReference>
<protein>
    <submittedName>
        <fullName evidence="2">Lipoprotein with Yx(FWY)xxD motif</fullName>
    </submittedName>
</protein>
<dbReference type="EMBL" id="JAFBCF010000001">
    <property type="protein sequence ID" value="MBM7799278.1"/>
    <property type="molecule type" value="Genomic_DNA"/>
</dbReference>
<dbReference type="RefSeq" id="WP_204917928.1">
    <property type="nucleotide sequence ID" value="NZ_BAAAQP010000001.1"/>
</dbReference>
<name>A0ABS2RKT6_9ACTN</name>
<keyword evidence="3" id="KW-1185">Reference proteome</keyword>
<dbReference type="PROSITE" id="PS51257">
    <property type="entry name" value="PROKAR_LIPOPROTEIN"/>
    <property type="match status" value="1"/>
</dbReference>
<gene>
    <name evidence="2" type="ORF">JOE57_002199</name>
</gene>
<evidence type="ECO:0000313" key="3">
    <source>
        <dbReference type="Proteomes" id="UP000704762"/>
    </source>
</evidence>
<evidence type="ECO:0000313" key="2">
    <source>
        <dbReference type="EMBL" id="MBM7799278.1"/>
    </source>
</evidence>
<dbReference type="InterPro" id="IPR005297">
    <property type="entry name" value="Lipoprotein_repeat"/>
</dbReference>
<keyword evidence="1" id="KW-0732">Signal</keyword>
<comment type="caution">
    <text evidence="2">The sequence shown here is derived from an EMBL/GenBank/DDBJ whole genome shotgun (WGS) entry which is preliminary data.</text>
</comment>
<keyword evidence="2" id="KW-0449">Lipoprotein</keyword>
<evidence type="ECO:0000256" key="1">
    <source>
        <dbReference type="SAM" id="SignalP"/>
    </source>
</evidence>
<accession>A0ABS2RKT6</accession>
<dbReference type="Proteomes" id="UP000704762">
    <property type="component" value="Unassembled WGS sequence"/>
</dbReference>
<sequence length="166" mass="16828">MRSKTFVTLAGLTLSVVALAGCSSAQQAATPAGGSTPSPSASKAAAELSVADSSLGKIIVDAHQMTAYYFTKDTANSGKSACAGPCLQAWPPITTTSDKPVVEGITGKVATITLADGKKQLTVNGMPIYLFANDKSPGDVNGQGVNKVWYVVAPDGKMITKAGGGY</sequence>
<feature type="signal peptide" evidence="1">
    <location>
        <begin position="1"/>
        <end position="20"/>
    </location>
</feature>
<dbReference type="PANTHER" id="PTHR39335:SF1">
    <property type="entry name" value="BLL4220 PROTEIN"/>
    <property type="match status" value="1"/>
</dbReference>
<feature type="chain" id="PRO_5045643139" evidence="1">
    <location>
        <begin position="21"/>
        <end position="166"/>
    </location>
</feature>
<proteinExistence type="predicted"/>
<dbReference type="Pfam" id="PF03640">
    <property type="entry name" value="Lipoprotein_15"/>
    <property type="match status" value="2"/>
</dbReference>
<reference evidence="2 3" key="1">
    <citation type="submission" date="2021-01" db="EMBL/GenBank/DDBJ databases">
        <title>Sequencing the genomes of 1000 actinobacteria strains.</title>
        <authorList>
            <person name="Klenk H.-P."/>
        </authorList>
    </citation>
    <scope>NUCLEOTIDE SEQUENCE [LARGE SCALE GENOMIC DNA]</scope>
    <source>
        <strain evidence="2 3">DSM 18662</strain>
    </source>
</reference>